<evidence type="ECO:0000313" key="2">
    <source>
        <dbReference type="Proteomes" id="UP000580654"/>
    </source>
</evidence>
<protein>
    <recommendedName>
        <fullName evidence="3">Co-chaperone DjlA N-terminal domain-containing protein</fullName>
    </recommendedName>
</protein>
<comment type="caution">
    <text evidence="1">The sequence shown here is derived from an EMBL/GenBank/DDBJ whole genome shotgun (WGS) entry which is preliminary data.</text>
</comment>
<gene>
    <name evidence="1" type="ORF">FHS87_001467</name>
</gene>
<name>A0A840XXC9_9PROT</name>
<dbReference type="RefSeq" id="WP_184515590.1">
    <property type="nucleotide sequence ID" value="NZ_JACIJD010000005.1"/>
</dbReference>
<dbReference type="EMBL" id="JACIJD010000005">
    <property type="protein sequence ID" value="MBB5693438.1"/>
    <property type="molecule type" value="Genomic_DNA"/>
</dbReference>
<evidence type="ECO:0008006" key="3">
    <source>
        <dbReference type="Google" id="ProtNLM"/>
    </source>
</evidence>
<dbReference type="AlphaFoldDB" id="A0A840XXC9"/>
<dbReference type="SUPFAM" id="SSF158682">
    <property type="entry name" value="TerB-like"/>
    <property type="match status" value="1"/>
</dbReference>
<sequence>MILPETEKARRALEDGFLAGVDGGPPSHPLPPDLHDLRPEALSAASGITDHALLARLVDAGIEGDTLIALSLMPLVAVAWADGSLDEREGGAVLQAAADSGLERGGAAFTLLQEWLAAPPAHALIETWRAYIRDRSAAMDPEARQALRIHVLGRARRVAEVAGCLLGLHPQVSPAEVAMLERLEAAFRS</sequence>
<reference evidence="1 2" key="1">
    <citation type="submission" date="2020-08" db="EMBL/GenBank/DDBJ databases">
        <title>Genomic Encyclopedia of Type Strains, Phase IV (KMG-IV): sequencing the most valuable type-strain genomes for metagenomic binning, comparative biology and taxonomic classification.</title>
        <authorList>
            <person name="Goeker M."/>
        </authorList>
    </citation>
    <scope>NUCLEOTIDE SEQUENCE [LARGE SCALE GENOMIC DNA]</scope>
    <source>
        <strain evidence="1 2">DSM 25622</strain>
    </source>
</reference>
<organism evidence="1 2">
    <name type="scientific">Muricoccus pecuniae</name>
    <dbReference type="NCBI Taxonomy" id="693023"/>
    <lineage>
        <taxon>Bacteria</taxon>
        <taxon>Pseudomonadati</taxon>
        <taxon>Pseudomonadota</taxon>
        <taxon>Alphaproteobacteria</taxon>
        <taxon>Acetobacterales</taxon>
        <taxon>Roseomonadaceae</taxon>
        <taxon>Muricoccus</taxon>
    </lineage>
</organism>
<dbReference type="Proteomes" id="UP000580654">
    <property type="component" value="Unassembled WGS sequence"/>
</dbReference>
<evidence type="ECO:0000313" key="1">
    <source>
        <dbReference type="EMBL" id="MBB5693438.1"/>
    </source>
</evidence>
<dbReference type="InterPro" id="IPR029024">
    <property type="entry name" value="TerB-like"/>
</dbReference>
<accession>A0A840XXC9</accession>
<proteinExistence type="predicted"/>
<keyword evidence="2" id="KW-1185">Reference proteome</keyword>